<evidence type="ECO:0000256" key="6">
    <source>
        <dbReference type="ARBA" id="ARBA00022692"/>
    </source>
</evidence>
<dbReference type="Gene3D" id="1.20.5.1930">
    <property type="match status" value="1"/>
</dbReference>
<feature type="transmembrane region" description="Helical" evidence="12">
    <location>
        <begin position="33"/>
        <end position="56"/>
    </location>
</feature>
<dbReference type="SMART" id="SM00304">
    <property type="entry name" value="HAMP"/>
    <property type="match status" value="1"/>
</dbReference>
<dbReference type="InterPro" id="IPR050482">
    <property type="entry name" value="Sensor_HK_TwoCompSys"/>
</dbReference>
<keyword evidence="5" id="KW-0808">Transferase</keyword>
<keyword evidence="15" id="KW-1185">Reference proteome</keyword>
<evidence type="ECO:0000259" key="13">
    <source>
        <dbReference type="PROSITE" id="PS50885"/>
    </source>
</evidence>
<proteinExistence type="predicted"/>
<dbReference type="PANTHER" id="PTHR24421">
    <property type="entry name" value="NITRATE/NITRITE SENSOR PROTEIN NARX-RELATED"/>
    <property type="match status" value="1"/>
</dbReference>
<dbReference type="PANTHER" id="PTHR24421:SF10">
    <property type="entry name" value="NITRATE_NITRITE SENSOR PROTEIN NARQ"/>
    <property type="match status" value="1"/>
</dbReference>
<keyword evidence="8 14" id="KW-0418">Kinase</keyword>
<dbReference type="SUPFAM" id="SSF55874">
    <property type="entry name" value="ATPase domain of HSP90 chaperone/DNA topoisomerase II/histidine kinase"/>
    <property type="match status" value="1"/>
</dbReference>
<evidence type="ECO:0000256" key="4">
    <source>
        <dbReference type="ARBA" id="ARBA00022553"/>
    </source>
</evidence>
<keyword evidence="10 12" id="KW-1133">Transmembrane helix</keyword>
<evidence type="ECO:0000256" key="11">
    <source>
        <dbReference type="ARBA" id="ARBA00023012"/>
    </source>
</evidence>
<evidence type="ECO:0000256" key="10">
    <source>
        <dbReference type="ARBA" id="ARBA00022989"/>
    </source>
</evidence>
<dbReference type="Gene3D" id="3.30.565.10">
    <property type="entry name" value="Histidine kinase-like ATPase, C-terminal domain"/>
    <property type="match status" value="1"/>
</dbReference>
<reference evidence="14 15" key="2">
    <citation type="submission" date="2023-10" db="EMBL/GenBank/DDBJ databases">
        <authorList>
            <person name="Han X.F."/>
        </authorList>
    </citation>
    <scope>NUCLEOTIDE SEQUENCE [LARGE SCALE GENOMIC DNA]</scope>
    <source>
        <strain evidence="14 15">KCTC 39840</strain>
    </source>
</reference>
<gene>
    <name evidence="14" type="ORF">R7226_21720</name>
</gene>
<dbReference type="InterPro" id="IPR003660">
    <property type="entry name" value="HAMP_dom"/>
</dbReference>
<evidence type="ECO:0000256" key="7">
    <source>
        <dbReference type="ARBA" id="ARBA00022741"/>
    </source>
</evidence>
<dbReference type="PROSITE" id="PS50885">
    <property type="entry name" value="HAMP"/>
    <property type="match status" value="1"/>
</dbReference>
<feature type="domain" description="HAMP" evidence="13">
    <location>
        <begin position="57"/>
        <end position="110"/>
    </location>
</feature>
<evidence type="ECO:0000256" key="1">
    <source>
        <dbReference type="ARBA" id="ARBA00000085"/>
    </source>
</evidence>
<evidence type="ECO:0000313" key="15">
    <source>
        <dbReference type="Proteomes" id="UP001284601"/>
    </source>
</evidence>
<keyword evidence="11" id="KW-0902">Two-component regulatory system</keyword>
<reference evidence="15" key="1">
    <citation type="submission" date="2023-07" db="EMBL/GenBank/DDBJ databases">
        <title>Conexibacter stalactiti sp. nov., isolated from stalactites in a lava cave and emended description of the genus Conexibacter.</title>
        <authorList>
            <person name="Lee S.D."/>
        </authorList>
    </citation>
    <scope>NUCLEOTIDE SEQUENCE [LARGE SCALE GENOMIC DNA]</scope>
    <source>
        <strain evidence="15">KCTC 39840</strain>
    </source>
</reference>
<dbReference type="EMBL" id="JAWSTH010000071">
    <property type="protein sequence ID" value="MDW5596981.1"/>
    <property type="molecule type" value="Genomic_DNA"/>
</dbReference>
<keyword evidence="9" id="KW-0067">ATP-binding</keyword>
<dbReference type="GO" id="GO:0016301">
    <property type="term" value="F:kinase activity"/>
    <property type="evidence" value="ECO:0007669"/>
    <property type="project" value="UniProtKB-KW"/>
</dbReference>
<evidence type="ECO:0000256" key="2">
    <source>
        <dbReference type="ARBA" id="ARBA00004370"/>
    </source>
</evidence>
<keyword evidence="4" id="KW-0597">Phosphoprotein</keyword>
<dbReference type="SMART" id="SM00387">
    <property type="entry name" value="HATPase_c"/>
    <property type="match status" value="1"/>
</dbReference>
<evidence type="ECO:0000256" key="8">
    <source>
        <dbReference type="ARBA" id="ARBA00022777"/>
    </source>
</evidence>
<accession>A0ABU4HUM6</accession>
<dbReference type="Pfam" id="PF00672">
    <property type="entry name" value="HAMP"/>
    <property type="match status" value="1"/>
</dbReference>
<dbReference type="Pfam" id="PF07730">
    <property type="entry name" value="HisKA_3"/>
    <property type="match status" value="1"/>
</dbReference>
<dbReference type="Proteomes" id="UP001284601">
    <property type="component" value="Unassembled WGS sequence"/>
</dbReference>
<dbReference type="InterPro" id="IPR036890">
    <property type="entry name" value="HATPase_C_sf"/>
</dbReference>
<dbReference type="Pfam" id="PF02518">
    <property type="entry name" value="HATPase_c"/>
    <property type="match status" value="1"/>
</dbReference>
<evidence type="ECO:0000256" key="9">
    <source>
        <dbReference type="ARBA" id="ARBA00022840"/>
    </source>
</evidence>
<keyword evidence="7" id="KW-0547">Nucleotide-binding</keyword>
<comment type="subcellular location">
    <subcellularLocation>
        <location evidence="2">Membrane</location>
    </subcellularLocation>
</comment>
<keyword evidence="6 12" id="KW-0812">Transmembrane</keyword>
<dbReference type="InterPro" id="IPR011712">
    <property type="entry name" value="Sig_transdc_His_kin_sub3_dim/P"/>
</dbReference>
<name>A0ABU4HUM6_9ACTN</name>
<dbReference type="CDD" id="cd16917">
    <property type="entry name" value="HATPase_UhpB-NarQ-NarX-like"/>
    <property type="match status" value="1"/>
</dbReference>
<organism evidence="14 15">
    <name type="scientific">Conexibacter stalactiti</name>
    <dbReference type="NCBI Taxonomy" id="1940611"/>
    <lineage>
        <taxon>Bacteria</taxon>
        <taxon>Bacillati</taxon>
        <taxon>Actinomycetota</taxon>
        <taxon>Thermoleophilia</taxon>
        <taxon>Solirubrobacterales</taxon>
        <taxon>Conexibacteraceae</taxon>
        <taxon>Conexibacter</taxon>
    </lineage>
</organism>
<protein>
    <recommendedName>
        <fullName evidence="3">histidine kinase</fullName>
        <ecNumber evidence="3">2.7.13.3</ecNumber>
    </recommendedName>
</protein>
<dbReference type="RefSeq" id="WP_318599417.1">
    <property type="nucleotide sequence ID" value="NZ_JAWSTH010000071.1"/>
</dbReference>
<dbReference type="EC" id="2.7.13.3" evidence="3"/>
<evidence type="ECO:0000256" key="12">
    <source>
        <dbReference type="SAM" id="Phobius"/>
    </source>
</evidence>
<dbReference type="InterPro" id="IPR003594">
    <property type="entry name" value="HATPase_dom"/>
</dbReference>
<evidence type="ECO:0000256" key="3">
    <source>
        <dbReference type="ARBA" id="ARBA00012438"/>
    </source>
</evidence>
<dbReference type="Gene3D" id="6.10.340.10">
    <property type="match status" value="1"/>
</dbReference>
<comment type="catalytic activity">
    <reaction evidence="1">
        <text>ATP + protein L-histidine = ADP + protein N-phospho-L-histidine.</text>
        <dbReference type="EC" id="2.7.13.3"/>
    </reaction>
</comment>
<evidence type="ECO:0000256" key="5">
    <source>
        <dbReference type="ARBA" id="ARBA00022679"/>
    </source>
</evidence>
<keyword evidence="12" id="KW-0472">Membrane</keyword>
<evidence type="ECO:0000313" key="14">
    <source>
        <dbReference type="EMBL" id="MDW5596981.1"/>
    </source>
</evidence>
<comment type="caution">
    <text evidence="14">The sequence shown here is derived from an EMBL/GenBank/DDBJ whole genome shotgun (WGS) entry which is preliminary data.</text>
</comment>
<sequence>MSLLQRIFVLNVAVFVLAGLVLALTPATVSAEIARLEAVVLLAVLAAVSAVDFVLLRRALAPLRRLSGLMEEVEPLHPGRRLSTEESPAEIRGLTAAFNRMLARLEEERRSSVERSLTAQEAERLRVARELHDGIGQSLTALMLQIDRVAKDAPPPLRAELASAREATRALMGEVRDVAIRLRPEALDDLGLHDALAALCDRLGEQSGVAVGLTVAPGLPELSPQAELVIFRVAQEALTNTLRHAGAETVELTLALGDDDALTLLARDDGRGVGDSVPGAGIQGMHERALLLGGHCALSTPAAGGTEVRLTLPRAAVTAA</sequence>